<organism evidence="1">
    <name type="scientific">Planktothrix agardhii</name>
    <name type="common">Oscillatoria agardhii</name>
    <dbReference type="NCBI Taxonomy" id="1160"/>
    <lineage>
        <taxon>Bacteria</taxon>
        <taxon>Bacillati</taxon>
        <taxon>Cyanobacteriota</taxon>
        <taxon>Cyanophyceae</taxon>
        <taxon>Oscillatoriophycideae</taxon>
        <taxon>Oscillatoriales</taxon>
        <taxon>Microcoleaceae</taxon>
        <taxon>Planktothrix</taxon>
    </lineage>
</organism>
<evidence type="ECO:0000313" key="1">
    <source>
        <dbReference type="EMBL" id="CUM62331.1"/>
    </source>
</evidence>
<sequence length="44" mass="5024">MLILVKASVFNVSIEREPEIATVIFIDLKLSELEKPLTRLNLIN</sequence>
<reference evidence="1" key="1">
    <citation type="submission" date="2015-09" db="EMBL/GenBank/DDBJ databases">
        <authorList>
            <person name="Jackson K.R."/>
            <person name="Lunt B.L."/>
            <person name="Fisher J.N.B."/>
            <person name="Gardner A.V."/>
            <person name="Bailey M.E."/>
            <person name="Deus L.M."/>
            <person name="Earl A.S."/>
            <person name="Gibby P.D."/>
            <person name="Hartmann K.A."/>
            <person name="Liu J.E."/>
            <person name="Manci A.M."/>
            <person name="Nielsen D.A."/>
            <person name="Solomon M.B."/>
            <person name="Breakwell D.P."/>
            <person name="Burnett S.H."/>
            <person name="Grose J.H."/>
        </authorList>
    </citation>
    <scope>NUCLEOTIDE SEQUENCE</scope>
    <source>
        <strain evidence="1">7805</strain>
    </source>
</reference>
<dbReference type="EMBL" id="LO018305">
    <property type="protein sequence ID" value="CUM62331.1"/>
    <property type="molecule type" value="Genomic_DNA"/>
</dbReference>
<accession>A0A1J1JLZ3</accession>
<protein>
    <submittedName>
        <fullName evidence="1">Uncharacterized protein</fullName>
    </submittedName>
</protein>
<proteinExistence type="predicted"/>
<name>A0A1J1JLZ3_PLAAG</name>
<dbReference type="AlphaFoldDB" id="A0A1J1JLZ3"/>
<gene>
    <name evidence="1" type="ORF">PLAM_mp0036</name>
</gene>